<sequence length="266" mass="28780">MADRGSDMHRDSHAGGRPLPLRPPPYDQGGGDAAQRSETHTRTEGAASRKHPSYRGIRYRSGKWVSEIREPRKAKRIWLGTYPTAEMAAVAYDVAARALRGADAVLNFPDDIASRPAPASPSPSHIRVAAAEAAAASQQQLGRYVDEEEIFDMPQLLVNMAEGMLISPPRLSPQGCEDSPEASEGESLWSCMCGVLPASFAWVVEVGTKEEFGGYRGCGPTHHQSSANTAKDVELFALSLSAALRNRARVGRTPSVQQMRCSPTRP</sequence>
<feature type="region of interest" description="Disordered" evidence="8">
    <location>
        <begin position="1"/>
        <end position="53"/>
    </location>
</feature>
<dbReference type="PANTHER" id="PTHR31839:SF85">
    <property type="entry name" value="AP2_ERF DOMAIN-CONTAINING PROTEIN"/>
    <property type="match status" value="1"/>
</dbReference>
<dbReference type="PANTHER" id="PTHR31839">
    <property type="entry name" value="DEHYDRATION-RESPONSIVE ELEMENT-BINDING PROTEIN 1D"/>
    <property type="match status" value="1"/>
</dbReference>
<keyword evidence="2" id="KW-0805">Transcription regulation</keyword>
<dbReference type="SMART" id="SM00380">
    <property type="entry name" value="AP2"/>
    <property type="match status" value="1"/>
</dbReference>
<protein>
    <recommendedName>
        <fullName evidence="9">AP2/ERF domain-containing protein</fullName>
    </recommendedName>
</protein>
<keyword evidence="6" id="KW-0539">Nucleus</keyword>
<dbReference type="GO" id="GO:0003677">
    <property type="term" value="F:DNA binding"/>
    <property type="evidence" value="ECO:0007669"/>
    <property type="project" value="UniProtKB-KW"/>
</dbReference>
<evidence type="ECO:0000256" key="2">
    <source>
        <dbReference type="ARBA" id="ARBA00023015"/>
    </source>
</evidence>
<evidence type="ECO:0000259" key="9">
    <source>
        <dbReference type="PROSITE" id="PS51032"/>
    </source>
</evidence>
<proteinExistence type="inferred from homology"/>
<dbReference type="SUPFAM" id="SSF54171">
    <property type="entry name" value="DNA-binding domain"/>
    <property type="match status" value="1"/>
</dbReference>
<keyword evidence="4" id="KW-0010">Activator</keyword>
<dbReference type="GO" id="GO:0005634">
    <property type="term" value="C:nucleus"/>
    <property type="evidence" value="ECO:0007669"/>
    <property type="project" value="UniProtKB-SubCell"/>
</dbReference>
<dbReference type="Gene3D" id="3.30.730.10">
    <property type="entry name" value="AP2/ERF domain"/>
    <property type="match status" value="1"/>
</dbReference>
<dbReference type="FunFam" id="3.30.730.10:FF:000001">
    <property type="entry name" value="Ethylene-responsive transcription factor 2"/>
    <property type="match status" value="1"/>
</dbReference>
<comment type="subcellular location">
    <subcellularLocation>
        <location evidence="1">Nucleus</location>
    </subcellularLocation>
</comment>
<organism evidence="10 11">
    <name type="scientific">Ensete ventricosum</name>
    <name type="common">Abyssinian banana</name>
    <name type="synonym">Musa ensete</name>
    <dbReference type="NCBI Taxonomy" id="4639"/>
    <lineage>
        <taxon>Eukaryota</taxon>
        <taxon>Viridiplantae</taxon>
        <taxon>Streptophyta</taxon>
        <taxon>Embryophyta</taxon>
        <taxon>Tracheophyta</taxon>
        <taxon>Spermatophyta</taxon>
        <taxon>Magnoliopsida</taxon>
        <taxon>Liliopsida</taxon>
        <taxon>Zingiberales</taxon>
        <taxon>Musaceae</taxon>
        <taxon>Ensete</taxon>
    </lineage>
</organism>
<dbReference type="GO" id="GO:0003700">
    <property type="term" value="F:DNA-binding transcription factor activity"/>
    <property type="evidence" value="ECO:0007669"/>
    <property type="project" value="InterPro"/>
</dbReference>
<evidence type="ECO:0000256" key="4">
    <source>
        <dbReference type="ARBA" id="ARBA00023159"/>
    </source>
</evidence>
<comment type="similarity">
    <text evidence="7">Belongs to the AP2/ERF transcription factor family. ERF subfamily.</text>
</comment>
<keyword evidence="3" id="KW-0238">DNA-binding</keyword>
<feature type="domain" description="AP2/ERF" evidence="9">
    <location>
        <begin position="42"/>
        <end position="109"/>
    </location>
</feature>
<evidence type="ECO:0000313" key="11">
    <source>
        <dbReference type="Proteomes" id="UP000287651"/>
    </source>
</evidence>
<feature type="compositionally biased region" description="Basic and acidic residues" evidence="8">
    <location>
        <begin position="1"/>
        <end position="14"/>
    </location>
</feature>
<evidence type="ECO:0000256" key="3">
    <source>
        <dbReference type="ARBA" id="ARBA00023125"/>
    </source>
</evidence>
<dbReference type="InterPro" id="IPR001471">
    <property type="entry name" value="AP2/ERF_dom"/>
</dbReference>
<dbReference type="AlphaFoldDB" id="A0A426ZCW4"/>
<keyword evidence="5" id="KW-0804">Transcription</keyword>
<evidence type="ECO:0000256" key="5">
    <source>
        <dbReference type="ARBA" id="ARBA00023163"/>
    </source>
</evidence>
<dbReference type="Pfam" id="PF00847">
    <property type="entry name" value="AP2"/>
    <property type="match status" value="1"/>
</dbReference>
<dbReference type="PROSITE" id="PS51032">
    <property type="entry name" value="AP2_ERF"/>
    <property type="match status" value="1"/>
</dbReference>
<evidence type="ECO:0000313" key="10">
    <source>
        <dbReference type="EMBL" id="RRT61782.1"/>
    </source>
</evidence>
<comment type="caution">
    <text evidence="10">The sequence shown here is derived from an EMBL/GenBank/DDBJ whole genome shotgun (WGS) entry which is preliminary data.</text>
</comment>
<evidence type="ECO:0000256" key="7">
    <source>
        <dbReference type="ARBA" id="ARBA00024343"/>
    </source>
</evidence>
<name>A0A426ZCW4_ENSVE</name>
<dbReference type="InterPro" id="IPR016177">
    <property type="entry name" value="DNA-bd_dom_sf"/>
</dbReference>
<reference evidence="10 11" key="1">
    <citation type="journal article" date="2014" name="Agronomy (Basel)">
        <title>A Draft Genome Sequence for Ensete ventricosum, the Drought-Tolerant Tree Against Hunger.</title>
        <authorList>
            <person name="Harrison J."/>
            <person name="Moore K.A."/>
            <person name="Paszkiewicz K."/>
            <person name="Jones T."/>
            <person name="Grant M."/>
            <person name="Ambacheew D."/>
            <person name="Muzemil S."/>
            <person name="Studholme D.J."/>
        </authorList>
    </citation>
    <scope>NUCLEOTIDE SEQUENCE [LARGE SCALE GENOMIC DNA]</scope>
</reference>
<dbReference type="EMBL" id="AMZH03007250">
    <property type="protein sequence ID" value="RRT61782.1"/>
    <property type="molecule type" value="Genomic_DNA"/>
</dbReference>
<evidence type="ECO:0000256" key="1">
    <source>
        <dbReference type="ARBA" id="ARBA00004123"/>
    </source>
</evidence>
<dbReference type="CDD" id="cd00018">
    <property type="entry name" value="AP2"/>
    <property type="match status" value="1"/>
</dbReference>
<evidence type="ECO:0000256" key="6">
    <source>
        <dbReference type="ARBA" id="ARBA00023242"/>
    </source>
</evidence>
<accession>A0A426ZCW4</accession>
<dbReference type="Proteomes" id="UP000287651">
    <property type="component" value="Unassembled WGS sequence"/>
</dbReference>
<evidence type="ECO:0000256" key="8">
    <source>
        <dbReference type="SAM" id="MobiDB-lite"/>
    </source>
</evidence>
<gene>
    <name evidence="10" type="ORF">B296_00037221</name>
</gene>
<dbReference type="InterPro" id="IPR036955">
    <property type="entry name" value="AP2/ERF_dom_sf"/>
</dbReference>
<dbReference type="InterPro" id="IPR045277">
    <property type="entry name" value="DRE1A-I"/>
</dbReference>